<keyword evidence="2" id="KW-0472">Membrane</keyword>
<keyword evidence="2" id="KW-1133">Transmembrane helix</keyword>
<dbReference type="RefSeq" id="WP_283713123.1">
    <property type="nucleotide sequence ID" value="NZ_JASJEW010000002.1"/>
</dbReference>
<accession>A0ABT6ZLR2</accession>
<dbReference type="InterPro" id="IPR018730">
    <property type="entry name" value="DUF2273"/>
</dbReference>
<feature type="region of interest" description="Disordered" evidence="1">
    <location>
        <begin position="1"/>
        <end position="40"/>
    </location>
</feature>
<comment type="caution">
    <text evidence="3">The sequence shown here is derived from an EMBL/GenBank/DDBJ whole genome shotgun (WGS) entry which is preliminary data.</text>
</comment>
<proteinExistence type="predicted"/>
<sequence>MAKKPQVKVDTAPELEPAPQGQANPVDLRASGRRARNAAGNARRQASAWLDGVAPGHGNAVLFGIAGGVVALVILYVGFFQALLIAILVLAGVAFGQWLDGDPVIINALSRLLRSGDNS</sequence>
<keyword evidence="4" id="KW-1185">Reference proteome</keyword>
<evidence type="ECO:0000256" key="1">
    <source>
        <dbReference type="SAM" id="MobiDB-lite"/>
    </source>
</evidence>
<protein>
    <submittedName>
        <fullName evidence="3">DUF2273 domain-containing protein</fullName>
    </submittedName>
</protein>
<evidence type="ECO:0000256" key="2">
    <source>
        <dbReference type="SAM" id="Phobius"/>
    </source>
</evidence>
<dbReference type="Proteomes" id="UP001431693">
    <property type="component" value="Unassembled WGS sequence"/>
</dbReference>
<gene>
    <name evidence="3" type="ORF">QJ043_07875</name>
</gene>
<evidence type="ECO:0000313" key="4">
    <source>
        <dbReference type="Proteomes" id="UP001431693"/>
    </source>
</evidence>
<evidence type="ECO:0000313" key="3">
    <source>
        <dbReference type="EMBL" id="MDJ1129995.1"/>
    </source>
</evidence>
<dbReference type="Pfam" id="PF10031">
    <property type="entry name" value="DUF2273"/>
    <property type="match status" value="1"/>
</dbReference>
<dbReference type="EMBL" id="JASJEX010000003">
    <property type="protein sequence ID" value="MDJ1129995.1"/>
    <property type="molecule type" value="Genomic_DNA"/>
</dbReference>
<feature type="transmembrane region" description="Helical" evidence="2">
    <location>
        <begin position="60"/>
        <end position="93"/>
    </location>
</feature>
<name>A0ABT6ZLR2_9ACTN</name>
<reference evidence="3" key="1">
    <citation type="submission" date="2023-05" db="EMBL/GenBank/DDBJ databases">
        <title>[olsenella] sp. nov., isolated from a pig farm feces dump.</title>
        <authorList>
            <person name="Chang Y.-H."/>
        </authorList>
    </citation>
    <scope>NUCLEOTIDE SEQUENCE</scope>
    <source>
        <strain evidence="3">YH-ols2217</strain>
    </source>
</reference>
<organism evidence="3 4">
    <name type="scientific">Kribbibacterium absianum</name>
    <dbReference type="NCBI Taxonomy" id="3044210"/>
    <lineage>
        <taxon>Bacteria</taxon>
        <taxon>Bacillati</taxon>
        <taxon>Actinomycetota</taxon>
        <taxon>Coriobacteriia</taxon>
        <taxon>Coriobacteriales</taxon>
        <taxon>Kribbibacteriaceae</taxon>
        <taxon>Kribbibacterium</taxon>
    </lineage>
</organism>
<keyword evidence="2" id="KW-0812">Transmembrane</keyword>